<keyword evidence="4" id="KW-0997">Cell inner membrane</keyword>
<dbReference type="EMBL" id="JAVFKY010000002">
    <property type="protein sequence ID" value="KAK5581322.1"/>
    <property type="molecule type" value="Genomic_DNA"/>
</dbReference>
<dbReference type="Pfam" id="PF04143">
    <property type="entry name" value="Sulf_transp"/>
    <property type="match status" value="1"/>
</dbReference>
<sequence>MVETNEIKSKINKENNGFGKKIILAVGGVAVGTIFGYALQKGNVYLPSVIQGQMNFTNFTMLKMFMTASLTSSLAITFLNSQGLIVLEKSATMYKRNIVGGFIMGSGISLTGACPGTVLAQIPQIRGTLWTLFGGVVGATLFGFVNNYISKLLPSTPPTPKSSTTVYEKFKISMLKATIPFSLMIVLVLSLIESKFPWQVDSGVSKSISIFGSITESRVWSPYVAGITIGLMQIPSYLISNNGLGCSSAYVTVGSKVCNAVNCSVDYFKSFNTTVRSIFGPLLNLGIIGGAYLASQSNPAPLVEQFNNQSILSHFLGGFVLLFGARINGGCTSNGLTSLGKLEFSSFVTMASMFAGGVLTSYFLNK</sequence>
<reference evidence="9 10" key="1">
    <citation type="submission" date="2023-11" db="EMBL/GenBank/DDBJ databases">
        <title>Dfirmibasis_genome.</title>
        <authorList>
            <person name="Edelbroek B."/>
            <person name="Kjellin J."/>
            <person name="Jerlstrom-Hultqvist J."/>
            <person name="Soderbom F."/>
        </authorList>
    </citation>
    <scope>NUCLEOTIDE SEQUENCE [LARGE SCALE GENOMIC DNA]</scope>
    <source>
        <strain evidence="9 10">TNS-C-14</strain>
    </source>
</reference>
<evidence type="ECO:0008006" key="11">
    <source>
        <dbReference type="Google" id="ProtNLM"/>
    </source>
</evidence>
<evidence type="ECO:0000256" key="7">
    <source>
        <dbReference type="ARBA" id="ARBA00023136"/>
    </source>
</evidence>
<protein>
    <recommendedName>
        <fullName evidence="11">Sulphur transport domain-containing protein</fullName>
    </recommendedName>
</protein>
<keyword evidence="10" id="KW-1185">Reference proteome</keyword>
<dbReference type="PANTHER" id="PTHR30574:SF1">
    <property type="entry name" value="SULPHUR TRANSPORT DOMAIN-CONTAINING PROTEIN"/>
    <property type="match status" value="1"/>
</dbReference>
<feature type="transmembrane region" description="Helical" evidence="8">
    <location>
        <begin position="64"/>
        <end position="87"/>
    </location>
</feature>
<evidence type="ECO:0000313" key="9">
    <source>
        <dbReference type="EMBL" id="KAK5581322.1"/>
    </source>
</evidence>
<dbReference type="PANTHER" id="PTHR30574">
    <property type="entry name" value="INNER MEMBRANE PROTEIN YEDE"/>
    <property type="match status" value="1"/>
</dbReference>
<dbReference type="InterPro" id="IPR007272">
    <property type="entry name" value="Sulf_transp_TsuA/YedE"/>
</dbReference>
<evidence type="ECO:0000313" key="10">
    <source>
        <dbReference type="Proteomes" id="UP001344447"/>
    </source>
</evidence>
<accession>A0AAN7U3W6</accession>
<feature type="transmembrane region" description="Helical" evidence="8">
    <location>
        <begin position="170"/>
        <end position="192"/>
    </location>
</feature>
<evidence type="ECO:0000256" key="3">
    <source>
        <dbReference type="ARBA" id="ARBA00022475"/>
    </source>
</evidence>
<feature type="transmembrane region" description="Helical" evidence="8">
    <location>
        <begin position="274"/>
        <end position="294"/>
    </location>
</feature>
<proteinExistence type="predicted"/>
<dbReference type="AlphaFoldDB" id="A0AAN7U3W6"/>
<evidence type="ECO:0000256" key="1">
    <source>
        <dbReference type="ARBA" id="ARBA00004429"/>
    </source>
</evidence>
<keyword evidence="3" id="KW-1003">Cell membrane</keyword>
<name>A0AAN7U3W6_9MYCE</name>
<evidence type="ECO:0000256" key="6">
    <source>
        <dbReference type="ARBA" id="ARBA00022989"/>
    </source>
</evidence>
<dbReference type="GO" id="GO:0005886">
    <property type="term" value="C:plasma membrane"/>
    <property type="evidence" value="ECO:0007669"/>
    <property type="project" value="UniProtKB-SubCell"/>
</dbReference>
<feature type="transmembrane region" description="Helical" evidence="8">
    <location>
        <begin position="99"/>
        <end position="122"/>
    </location>
</feature>
<feature type="transmembrane region" description="Helical" evidence="8">
    <location>
        <begin position="344"/>
        <end position="364"/>
    </location>
</feature>
<dbReference type="Proteomes" id="UP001344447">
    <property type="component" value="Unassembled WGS sequence"/>
</dbReference>
<comment type="subcellular location">
    <subcellularLocation>
        <location evidence="1">Cell inner membrane</location>
        <topology evidence="1">Multi-pass membrane protein</topology>
    </subcellularLocation>
</comment>
<evidence type="ECO:0000256" key="2">
    <source>
        <dbReference type="ARBA" id="ARBA00022448"/>
    </source>
</evidence>
<keyword evidence="2" id="KW-0813">Transport</keyword>
<keyword evidence="7 8" id="KW-0472">Membrane</keyword>
<keyword evidence="6 8" id="KW-1133">Transmembrane helix</keyword>
<evidence type="ECO:0000256" key="5">
    <source>
        <dbReference type="ARBA" id="ARBA00022692"/>
    </source>
</evidence>
<gene>
    <name evidence="9" type="ORF">RB653_001353</name>
</gene>
<feature type="transmembrane region" description="Helical" evidence="8">
    <location>
        <begin position="128"/>
        <end position="149"/>
    </location>
</feature>
<comment type="caution">
    <text evidence="9">The sequence shown here is derived from an EMBL/GenBank/DDBJ whole genome shotgun (WGS) entry which is preliminary data.</text>
</comment>
<evidence type="ECO:0000256" key="4">
    <source>
        <dbReference type="ARBA" id="ARBA00022519"/>
    </source>
</evidence>
<keyword evidence="5 8" id="KW-0812">Transmembrane</keyword>
<organism evidence="9 10">
    <name type="scientific">Dictyostelium firmibasis</name>
    <dbReference type="NCBI Taxonomy" id="79012"/>
    <lineage>
        <taxon>Eukaryota</taxon>
        <taxon>Amoebozoa</taxon>
        <taxon>Evosea</taxon>
        <taxon>Eumycetozoa</taxon>
        <taxon>Dictyostelia</taxon>
        <taxon>Dictyosteliales</taxon>
        <taxon>Dictyosteliaceae</taxon>
        <taxon>Dictyostelium</taxon>
    </lineage>
</organism>
<feature type="transmembrane region" description="Helical" evidence="8">
    <location>
        <begin position="21"/>
        <end position="39"/>
    </location>
</feature>
<evidence type="ECO:0000256" key="8">
    <source>
        <dbReference type="SAM" id="Phobius"/>
    </source>
</evidence>
<feature type="transmembrane region" description="Helical" evidence="8">
    <location>
        <begin position="306"/>
        <end position="324"/>
    </location>
</feature>